<keyword evidence="2" id="KW-0546">Nucleotide metabolism</keyword>
<evidence type="ECO:0000313" key="3">
    <source>
        <dbReference type="EMBL" id="ABK14912.1"/>
    </source>
</evidence>
<protein>
    <submittedName>
        <fullName evidence="3">DeoxyUTP pyrophosphatase</fullName>
    </submittedName>
</protein>
<dbReference type="PANTHER" id="PTHR42680">
    <property type="entry name" value="DCTP DEAMINASE"/>
    <property type="match status" value="1"/>
</dbReference>
<dbReference type="InterPro" id="IPR011962">
    <property type="entry name" value="dCTP_deaminase"/>
</dbReference>
<dbReference type="HOGENOM" id="CLU_103451_2_0_2"/>
<proteinExistence type="predicted"/>
<accession>A0B888</accession>
<dbReference type="KEGG" id="mtp:Mthe_1129"/>
<sequence>MIFKASSNLTLGILMSVISGKDALRYLESFADRDIQAQICGVDLTARSIERFVSSGSIDLDNSERRVAETEAVQFGGDEWVFLEQGAYLVTFNEIVKVPLDMMAFALPRSSLLRCGATLESAIWDPGYNGRSQSLLVVHNPHGIRIKKNARLMQLVFITMKSAAERAYSGAYQGENI</sequence>
<evidence type="ECO:0000256" key="2">
    <source>
        <dbReference type="ARBA" id="ARBA00023080"/>
    </source>
</evidence>
<dbReference type="Gene3D" id="2.70.40.10">
    <property type="match status" value="1"/>
</dbReference>
<dbReference type="InterPro" id="IPR033704">
    <property type="entry name" value="dUTPase_trimeric"/>
</dbReference>
<keyword evidence="1" id="KW-0378">Hydrolase</keyword>
<dbReference type="AlphaFoldDB" id="A0B888"/>
<dbReference type="GO" id="GO:0008829">
    <property type="term" value="F:dCTP deaminase activity"/>
    <property type="evidence" value="ECO:0007669"/>
    <property type="project" value="InterPro"/>
</dbReference>
<dbReference type="Pfam" id="PF22769">
    <property type="entry name" value="DCD"/>
    <property type="match status" value="1"/>
</dbReference>
<dbReference type="InterPro" id="IPR036157">
    <property type="entry name" value="dUTPase-like_sf"/>
</dbReference>
<gene>
    <name evidence="3" type="ordered locus">Mthe_1129</name>
</gene>
<name>A0B888_METTP</name>
<dbReference type="GO" id="GO:0006229">
    <property type="term" value="P:dUTP biosynthetic process"/>
    <property type="evidence" value="ECO:0007669"/>
    <property type="project" value="InterPro"/>
</dbReference>
<dbReference type="STRING" id="349307.Mthe_1129"/>
<evidence type="ECO:0000256" key="1">
    <source>
        <dbReference type="ARBA" id="ARBA00022801"/>
    </source>
</evidence>
<dbReference type="NCBIfam" id="NF002598">
    <property type="entry name" value="PRK02253.1"/>
    <property type="match status" value="1"/>
</dbReference>
<organism evidence="3 4">
    <name type="scientific">Methanothrix thermoacetophila (strain DSM 6194 / JCM 14653 / NBRC 101360 / PT)</name>
    <name type="common">Methanosaeta thermophila</name>
    <dbReference type="NCBI Taxonomy" id="349307"/>
    <lineage>
        <taxon>Archaea</taxon>
        <taxon>Methanobacteriati</taxon>
        <taxon>Methanobacteriota</taxon>
        <taxon>Stenosarchaea group</taxon>
        <taxon>Methanomicrobia</taxon>
        <taxon>Methanotrichales</taxon>
        <taxon>Methanotrichaceae</taxon>
        <taxon>Methanothrix</taxon>
    </lineage>
</organism>
<dbReference type="Proteomes" id="UP000000674">
    <property type="component" value="Chromosome"/>
</dbReference>
<dbReference type="SUPFAM" id="SSF51283">
    <property type="entry name" value="dUTPase-like"/>
    <property type="match status" value="1"/>
</dbReference>
<dbReference type="PANTHER" id="PTHR42680:SF1">
    <property type="entry name" value="DEOXYURIDINE 5'-TRIPHOSPHATE NUCLEOTIDOHYDROLASE"/>
    <property type="match status" value="1"/>
</dbReference>
<reference evidence="3 4" key="1">
    <citation type="submission" date="2006-10" db="EMBL/GenBank/DDBJ databases">
        <title>Complete sequence of Methanosaeta thermophila PT.</title>
        <authorList>
            <consortium name="US DOE Joint Genome Institute"/>
            <person name="Copeland A."/>
            <person name="Lucas S."/>
            <person name="Lapidus A."/>
            <person name="Barry K."/>
            <person name="Detter J.C."/>
            <person name="Glavina del Rio T."/>
            <person name="Hammon N."/>
            <person name="Israni S."/>
            <person name="Pitluck S."/>
            <person name="Chain P."/>
            <person name="Malfatti S."/>
            <person name="Shin M."/>
            <person name="Vergez L."/>
            <person name="Schmutz J."/>
            <person name="Larimer F."/>
            <person name="Land M."/>
            <person name="Hauser L."/>
            <person name="Kyrpides N."/>
            <person name="Kim E."/>
            <person name="Smith K.S."/>
            <person name="Ingram-Smith C."/>
            <person name="Richardson P."/>
        </authorList>
    </citation>
    <scope>NUCLEOTIDE SEQUENCE [LARGE SCALE GENOMIC DNA]</scope>
    <source>
        <strain evidence="4">DSM 6194 / JCM 14653 / NBRC 101360 / PT</strain>
    </source>
</reference>
<keyword evidence="4" id="KW-1185">Reference proteome</keyword>
<evidence type="ECO:0000313" key="4">
    <source>
        <dbReference type="Proteomes" id="UP000000674"/>
    </source>
</evidence>
<dbReference type="EMBL" id="CP000477">
    <property type="protein sequence ID" value="ABK14912.1"/>
    <property type="molecule type" value="Genomic_DNA"/>
</dbReference>
<dbReference type="CDD" id="cd07557">
    <property type="entry name" value="trimeric_dUTPase"/>
    <property type="match status" value="1"/>
</dbReference>